<protein>
    <recommendedName>
        <fullName evidence="4 6">Signal peptidase I</fullName>
        <ecNumber evidence="3 6">3.4.21.89</ecNumber>
    </recommendedName>
</protein>
<feature type="domain" description="Peptidase S26" evidence="7">
    <location>
        <begin position="71"/>
        <end position="269"/>
    </location>
</feature>
<dbReference type="CDD" id="cd06530">
    <property type="entry name" value="S26_SPase_I"/>
    <property type="match status" value="1"/>
</dbReference>
<dbReference type="PROSITE" id="PS00761">
    <property type="entry name" value="SPASE_I_3"/>
    <property type="match status" value="1"/>
</dbReference>
<comment type="similarity">
    <text evidence="2 6">Belongs to the peptidase S26 family.</text>
</comment>
<keyword evidence="6" id="KW-0812">Transmembrane</keyword>
<comment type="subcellular location">
    <subcellularLocation>
        <location evidence="6">Membrane</location>
        <topology evidence="6">Multi-pass membrane protein</topology>
    </subcellularLocation>
</comment>
<dbReference type="PANTHER" id="PTHR43390">
    <property type="entry name" value="SIGNAL PEPTIDASE I"/>
    <property type="match status" value="1"/>
</dbReference>
<dbReference type="EC" id="3.4.21.89" evidence="3 6"/>
<evidence type="ECO:0000256" key="4">
    <source>
        <dbReference type="ARBA" id="ARBA00019232"/>
    </source>
</evidence>
<evidence type="ECO:0000259" key="7">
    <source>
        <dbReference type="Pfam" id="PF10502"/>
    </source>
</evidence>
<dbReference type="Pfam" id="PF10502">
    <property type="entry name" value="Peptidase_S26"/>
    <property type="match status" value="1"/>
</dbReference>
<dbReference type="SUPFAM" id="SSF51306">
    <property type="entry name" value="LexA/Signal peptidase"/>
    <property type="match status" value="1"/>
</dbReference>
<sequence length="288" mass="33261">MELFNYFLNLGFTFWLLFLTLASGLVYAIDYVFFQKSRLAHYKEHLKGFTKKQKRQFYKDNGLKAPFIADQARSLFSVFIIVFFIRIFFIGNFLIPTASMTPTLPVGDFIFVNKTAYGIRAPFSNETLINMSEPKRGDIVVFHFPVNPNVDFVKRVVGLPGDVISYKDKMLTINGKKLKYTNCDKNAVNYYNQSMSAGAGDTICTEDLDGIKHQVDWIESVKGNDFENLKVPAGHYFVMGDNRDNSEDSRYWGFVPKKDLVGKAKLVWMSWDKIDKKFRWDQIGKVFK</sequence>
<evidence type="ECO:0000256" key="5">
    <source>
        <dbReference type="ARBA" id="ARBA00022801"/>
    </source>
</evidence>
<organism evidence="8 9">
    <name type="scientific">Francisella halioticida</name>
    <dbReference type="NCBI Taxonomy" id="549298"/>
    <lineage>
        <taxon>Bacteria</taxon>
        <taxon>Pseudomonadati</taxon>
        <taxon>Pseudomonadota</taxon>
        <taxon>Gammaproteobacteria</taxon>
        <taxon>Thiotrichales</taxon>
        <taxon>Francisellaceae</taxon>
        <taxon>Francisella</taxon>
    </lineage>
</organism>
<accession>A0ABM6M117</accession>
<dbReference type="NCBIfam" id="TIGR02227">
    <property type="entry name" value="sigpep_I_bact"/>
    <property type="match status" value="1"/>
</dbReference>
<evidence type="ECO:0000256" key="2">
    <source>
        <dbReference type="ARBA" id="ARBA00009370"/>
    </source>
</evidence>
<keyword evidence="6" id="KW-0645">Protease</keyword>
<dbReference type="PANTHER" id="PTHR43390:SF1">
    <property type="entry name" value="CHLOROPLAST PROCESSING PEPTIDASE"/>
    <property type="match status" value="1"/>
</dbReference>
<name>A0ABM6M117_9GAMM</name>
<comment type="catalytic activity">
    <reaction evidence="1 6">
        <text>Cleavage of hydrophobic, N-terminal signal or leader sequences from secreted and periplasmic proteins.</text>
        <dbReference type="EC" id="3.4.21.89"/>
    </reaction>
</comment>
<evidence type="ECO:0000313" key="9">
    <source>
        <dbReference type="Proteomes" id="UP000249910"/>
    </source>
</evidence>
<evidence type="ECO:0000256" key="3">
    <source>
        <dbReference type="ARBA" id="ARBA00013208"/>
    </source>
</evidence>
<dbReference type="RefSeq" id="WP_088773046.1">
    <property type="nucleotide sequence ID" value="NZ_CP022132.1"/>
</dbReference>
<keyword evidence="6" id="KW-0472">Membrane</keyword>
<keyword evidence="9" id="KW-1185">Reference proteome</keyword>
<evidence type="ECO:0000256" key="1">
    <source>
        <dbReference type="ARBA" id="ARBA00000677"/>
    </source>
</evidence>
<reference evidence="8 9" key="1">
    <citation type="submission" date="2017-06" db="EMBL/GenBank/DDBJ databases">
        <title>Complete genome of Francisella halioticida.</title>
        <authorList>
            <person name="Sjodin A."/>
        </authorList>
    </citation>
    <scope>NUCLEOTIDE SEQUENCE [LARGE SCALE GENOMIC DNA]</scope>
    <source>
        <strain evidence="8 9">DSM 23729</strain>
    </source>
</reference>
<keyword evidence="6" id="KW-1133">Transmembrane helix</keyword>
<dbReference type="Gene3D" id="2.10.109.10">
    <property type="entry name" value="Umud Fragment, subunit A"/>
    <property type="match status" value="1"/>
</dbReference>
<feature type="transmembrane region" description="Helical" evidence="6">
    <location>
        <begin position="74"/>
        <end position="95"/>
    </location>
</feature>
<evidence type="ECO:0000256" key="6">
    <source>
        <dbReference type="RuleBase" id="RU362042"/>
    </source>
</evidence>
<dbReference type="InterPro" id="IPR000223">
    <property type="entry name" value="Pept_S26A_signal_pept_1"/>
</dbReference>
<dbReference type="InterPro" id="IPR036286">
    <property type="entry name" value="LexA/Signal_pep-like_sf"/>
</dbReference>
<keyword evidence="5 6" id="KW-0378">Hydrolase</keyword>
<dbReference type="PROSITE" id="PS00760">
    <property type="entry name" value="SPASE_I_2"/>
    <property type="match status" value="1"/>
</dbReference>
<evidence type="ECO:0000313" key="8">
    <source>
        <dbReference type="EMBL" id="ASG68566.1"/>
    </source>
</evidence>
<dbReference type="Proteomes" id="UP000249910">
    <property type="component" value="Chromosome"/>
</dbReference>
<dbReference type="InterPro" id="IPR019758">
    <property type="entry name" value="Pept_S26A_signal_pept_1_CS"/>
</dbReference>
<dbReference type="PRINTS" id="PR00727">
    <property type="entry name" value="LEADERPTASE"/>
</dbReference>
<gene>
    <name evidence="8" type="primary">lepB</name>
    <name evidence="8" type="ORF">CDV26_09325</name>
</gene>
<dbReference type="InterPro" id="IPR019533">
    <property type="entry name" value="Peptidase_S26"/>
</dbReference>
<proteinExistence type="inferred from homology"/>
<feature type="transmembrane region" description="Helical" evidence="6">
    <location>
        <begin position="12"/>
        <end position="34"/>
    </location>
</feature>
<dbReference type="InterPro" id="IPR019757">
    <property type="entry name" value="Pept_S26A_signal_pept_1_Lys-AS"/>
</dbReference>
<dbReference type="EMBL" id="CP022132">
    <property type="protein sequence ID" value="ASG68566.1"/>
    <property type="molecule type" value="Genomic_DNA"/>
</dbReference>